<comment type="caution">
    <text evidence="1">The sequence shown here is derived from an EMBL/GenBank/DDBJ whole genome shotgun (WGS) entry which is preliminary data.</text>
</comment>
<name>A0AAD6T971_9AGAR</name>
<evidence type="ECO:0000313" key="1">
    <source>
        <dbReference type="EMBL" id="KAJ7041683.1"/>
    </source>
</evidence>
<keyword evidence="2" id="KW-1185">Reference proteome</keyword>
<accession>A0AAD6T971</accession>
<protein>
    <recommendedName>
        <fullName evidence="3">Ubiquitin-like protease family profile domain-containing protein</fullName>
    </recommendedName>
</protein>
<gene>
    <name evidence="1" type="ORF">C8F04DRAFT_1252615</name>
</gene>
<dbReference type="InterPro" id="IPR038765">
    <property type="entry name" value="Papain-like_cys_pep_sf"/>
</dbReference>
<dbReference type="AlphaFoldDB" id="A0AAD6T971"/>
<sequence length="166" mass="18414">MIPWGVPKAGLSDSEEFHTLWRLLGPHWLSGSQMNDMLELLRYKINSNPDLIKNTCVAGVAFIPKVLEAYRAAQEGTYWTAQDLQWICDLGDDLVHNSAALITSGHLGDITDKPHWIGVVLDCRESIFVRYGDSFGTPIQEVSTILIALIPEELSAACISKTSFLL</sequence>
<dbReference type="SUPFAM" id="SSF54001">
    <property type="entry name" value="Cysteine proteinases"/>
    <property type="match status" value="1"/>
</dbReference>
<dbReference type="EMBL" id="JARJCM010000015">
    <property type="protein sequence ID" value="KAJ7041683.1"/>
    <property type="molecule type" value="Genomic_DNA"/>
</dbReference>
<evidence type="ECO:0008006" key="3">
    <source>
        <dbReference type="Google" id="ProtNLM"/>
    </source>
</evidence>
<reference evidence="1" key="1">
    <citation type="submission" date="2023-03" db="EMBL/GenBank/DDBJ databases">
        <title>Massive genome expansion in bonnet fungi (Mycena s.s.) driven by repeated elements and novel gene families across ecological guilds.</title>
        <authorList>
            <consortium name="Lawrence Berkeley National Laboratory"/>
            <person name="Harder C.B."/>
            <person name="Miyauchi S."/>
            <person name="Viragh M."/>
            <person name="Kuo A."/>
            <person name="Thoen E."/>
            <person name="Andreopoulos B."/>
            <person name="Lu D."/>
            <person name="Skrede I."/>
            <person name="Drula E."/>
            <person name="Henrissat B."/>
            <person name="Morin E."/>
            <person name="Kohler A."/>
            <person name="Barry K."/>
            <person name="LaButti K."/>
            <person name="Morin E."/>
            <person name="Salamov A."/>
            <person name="Lipzen A."/>
            <person name="Mereny Z."/>
            <person name="Hegedus B."/>
            <person name="Baldrian P."/>
            <person name="Stursova M."/>
            <person name="Weitz H."/>
            <person name="Taylor A."/>
            <person name="Grigoriev I.V."/>
            <person name="Nagy L.G."/>
            <person name="Martin F."/>
            <person name="Kauserud H."/>
        </authorList>
    </citation>
    <scope>NUCLEOTIDE SEQUENCE</scope>
    <source>
        <strain evidence="1">CBHHK200</strain>
    </source>
</reference>
<organism evidence="1 2">
    <name type="scientific">Mycena alexandri</name>
    <dbReference type="NCBI Taxonomy" id="1745969"/>
    <lineage>
        <taxon>Eukaryota</taxon>
        <taxon>Fungi</taxon>
        <taxon>Dikarya</taxon>
        <taxon>Basidiomycota</taxon>
        <taxon>Agaricomycotina</taxon>
        <taxon>Agaricomycetes</taxon>
        <taxon>Agaricomycetidae</taxon>
        <taxon>Agaricales</taxon>
        <taxon>Marasmiineae</taxon>
        <taxon>Mycenaceae</taxon>
        <taxon>Mycena</taxon>
    </lineage>
</organism>
<dbReference type="Proteomes" id="UP001218188">
    <property type="component" value="Unassembled WGS sequence"/>
</dbReference>
<evidence type="ECO:0000313" key="2">
    <source>
        <dbReference type="Proteomes" id="UP001218188"/>
    </source>
</evidence>
<proteinExistence type="predicted"/>